<sequence>EGKAENYPREVVVGEEVGVIVGIINQEYKTMSYRLEVRIEGVKNNETELPVLEQGEKWQEVVSFIPDETGDNQKVELLLYKGEESESPLELHLWVDVKAGK</sequence>
<dbReference type="InterPro" id="IPR011674">
    <property type="entry name" value="DUF1616"/>
</dbReference>
<reference evidence="2" key="1">
    <citation type="journal article" date="2015" name="Nature">
        <title>Complex archaea that bridge the gap between prokaryotes and eukaryotes.</title>
        <authorList>
            <person name="Spang A."/>
            <person name="Saw J.H."/>
            <person name="Jorgensen S.L."/>
            <person name="Zaremba-Niedzwiedzka K."/>
            <person name="Martijn J."/>
            <person name="Lind A.E."/>
            <person name="van Eijk R."/>
            <person name="Schleper C."/>
            <person name="Guy L."/>
            <person name="Ettema T.J."/>
        </authorList>
    </citation>
    <scope>NUCLEOTIDE SEQUENCE</scope>
</reference>
<protein>
    <recommendedName>
        <fullName evidence="1">DUF1616 domain-containing protein</fullName>
    </recommendedName>
</protein>
<dbReference type="Pfam" id="PF07760">
    <property type="entry name" value="DUF1616"/>
    <property type="match status" value="1"/>
</dbReference>
<proteinExistence type="predicted"/>
<dbReference type="AlphaFoldDB" id="A0A0F9ABF8"/>
<organism evidence="2">
    <name type="scientific">marine sediment metagenome</name>
    <dbReference type="NCBI Taxonomy" id="412755"/>
    <lineage>
        <taxon>unclassified sequences</taxon>
        <taxon>metagenomes</taxon>
        <taxon>ecological metagenomes</taxon>
    </lineage>
</organism>
<feature type="domain" description="DUF1616" evidence="1">
    <location>
        <begin position="3"/>
        <end position="96"/>
    </location>
</feature>
<accession>A0A0F9ABF8</accession>
<dbReference type="EMBL" id="LAZR01043520">
    <property type="protein sequence ID" value="KKL06874.1"/>
    <property type="molecule type" value="Genomic_DNA"/>
</dbReference>
<gene>
    <name evidence="2" type="ORF">LCGC14_2591650</name>
</gene>
<evidence type="ECO:0000259" key="1">
    <source>
        <dbReference type="Pfam" id="PF07760"/>
    </source>
</evidence>
<feature type="non-terminal residue" evidence="2">
    <location>
        <position position="1"/>
    </location>
</feature>
<comment type="caution">
    <text evidence="2">The sequence shown here is derived from an EMBL/GenBank/DDBJ whole genome shotgun (WGS) entry which is preliminary data.</text>
</comment>
<evidence type="ECO:0000313" key="2">
    <source>
        <dbReference type="EMBL" id="KKL06874.1"/>
    </source>
</evidence>
<name>A0A0F9ABF8_9ZZZZ</name>